<keyword evidence="3" id="KW-1185">Reference proteome</keyword>
<dbReference type="Pfam" id="PF10127">
    <property type="entry name" value="RlaP"/>
    <property type="match status" value="2"/>
</dbReference>
<dbReference type="RefSeq" id="WP_248549951.1">
    <property type="nucleotide sequence ID" value="NZ_JALPRK010000001.1"/>
</dbReference>
<dbReference type="PANTHER" id="PTHR34817">
    <property type="entry name" value="NUCLEOTIDYLTRANSFERASE"/>
    <property type="match status" value="1"/>
</dbReference>
<evidence type="ECO:0000313" key="2">
    <source>
        <dbReference type="EMBL" id="MCK8485697.1"/>
    </source>
</evidence>
<organism evidence="2 3">
    <name type="scientific">Paenibacillus mellifer</name>
    <dbReference type="NCBI Taxonomy" id="2937794"/>
    <lineage>
        <taxon>Bacteria</taxon>
        <taxon>Bacillati</taxon>
        <taxon>Bacillota</taxon>
        <taxon>Bacilli</taxon>
        <taxon>Bacillales</taxon>
        <taxon>Paenibacillaceae</taxon>
        <taxon>Paenibacillus</taxon>
    </lineage>
</organism>
<accession>A0A9X1XUQ6</accession>
<comment type="caution">
    <text evidence="2">The sequence shown here is derived from an EMBL/GenBank/DDBJ whole genome shotgun (WGS) entry which is preliminary data.</text>
</comment>
<name>A0A9X1XUQ6_9BACL</name>
<gene>
    <name evidence="2" type="ORF">M0651_00740</name>
</gene>
<reference evidence="2" key="1">
    <citation type="submission" date="2022-04" db="EMBL/GenBank/DDBJ databases">
        <authorList>
            <person name="Seo M.-J."/>
        </authorList>
    </citation>
    <scope>NUCLEOTIDE SEQUENCE</scope>
    <source>
        <strain evidence="2">MBLB2552</strain>
    </source>
</reference>
<dbReference type="PANTHER" id="PTHR34817:SF2">
    <property type="entry name" value="NUCLEOTIDYLTRANSFERASE"/>
    <property type="match status" value="1"/>
</dbReference>
<proteinExistence type="predicted"/>
<dbReference type="InterPro" id="IPR018775">
    <property type="entry name" value="RlaP"/>
</dbReference>
<sequence>MAAVEEGQPWILKQLRQTEEAEQMRILYACEAGSRAWAYASAASDYDVRFIYVRPVEWYLSIGEKRDVIELPISDGCEGGRPDGDRSGPAQPGDDGELDMAGWDLRKALSLLGKGNPTLFEWLASPIVYTEVYGLRERLEALAPQVFSAKAAMYHYLHMAKRNLRMELAGEQVKPKAYLHVLRPLLACAWVERCGTPPPLEIELLAQAALPAQGEGLREEIALLLTRKRAEALPKPQPRLLRLDEYLAERLVYYEQLAPALESGNRDINCALIDVLDGLFRSVLQEVWGVPL</sequence>
<feature type="region of interest" description="Disordered" evidence="1">
    <location>
        <begin position="74"/>
        <end position="96"/>
    </location>
</feature>
<dbReference type="AlphaFoldDB" id="A0A9X1XUQ6"/>
<dbReference type="EMBL" id="JALPRK010000001">
    <property type="protein sequence ID" value="MCK8485697.1"/>
    <property type="molecule type" value="Genomic_DNA"/>
</dbReference>
<protein>
    <submittedName>
        <fullName evidence="2">Nucleotidyltransferase domain-containing protein</fullName>
    </submittedName>
</protein>
<evidence type="ECO:0000313" key="3">
    <source>
        <dbReference type="Proteomes" id="UP001139534"/>
    </source>
</evidence>
<dbReference type="Proteomes" id="UP001139534">
    <property type="component" value="Unassembled WGS sequence"/>
</dbReference>
<evidence type="ECO:0000256" key="1">
    <source>
        <dbReference type="SAM" id="MobiDB-lite"/>
    </source>
</evidence>